<protein>
    <submittedName>
        <fullName evidence="2">DUF4065 domain-containing protein</fullName>
    </submittedName>
</protein>
<evidence type="ECO:0000313" key="3">
    <source>
        <dbReference type="Proteomes" id="UP000324574"/>
    </source>
</evidence>
<dbReference type="AlphaFoldDB" id="A0A5C8F7Y2"/>
<proteinExistence type="predicted"/>
<evidence type="ECO:0000259" key="1">
    <source>
        <dbReference type="Pfam" id="PF13274"/>
    </source>
</evidence>
<comment type="caution">
    <text evidence="2">The sequence shown here is derived from an EMBL/GenBank/DDBJ whole genome shotgun (WGS) entry which is preliminary data.</text>
</comment>
<accession>A0A5C8F7Y2</accession>
<organism evidence="2 3">
    <name type="scientific">Brachyspira aalborgi</name>
    <dbReference type="NCBI Taxonomy" id="29522"/>
    <lineage>
        <taxon>Bacteria</taxon>
        <taxon>Pseudomonadati</taxon>
        <taxon>Spirochaetota</taxon>
        <taxon>Spirochaetia</taxon>
        <taxon>Brachyspirales</taxon>
        <taxon>Brachyspiraceae</taxon>
        <taxon>Brachyspira</taxon>
    </lineage>
</organism>
<dbReference type="EMBL" id="SAYG01000006">
    <property type="protein sequence ID" value="TXJ45312.1"/>
    <property type="molecule type" value="Genomic_DNA"/>
</dbReference>
<feature type="domain" description="Antitoxin SocA-like Panacea" evidence="1">
    <location>
        <begin position="23"/>
        <end position="139"/>
    </location>
</feature>
<evidence type="ECO:0000313" key="2">
    <source>
        <dbReference type="EMBL" id="TXJ45312.1"/>
    </source>
</evidence>
<reference evidence="2 3" key="1">
    <citation type="journal article" date="1992" name="Lakartidningen">
        <title>[Penicillin V and not amoxicillin is the first choice preparation in acute otitis].</title>
        <authorList>
            <person name="Kamme C."/>
            <person name="Lundgren K."/>
            <person name="Prellner K."/>
        </authorList>
    </citation>
    <scope>NUCLEOTIDE SEQUENCE [LARGE SCALE GENOMIC DNA]</scope>
    <source>
        <strain evidence="2 3">PC3714II</strain>
    </source>
</reference>
<sequence length="169" mass="19797">MNNILAYMMVLICRGNFVNLTKLNKLIFFCDIIYFIKNGKTISKEIYLKLPRGPVAKHANNTRYTLIANDILKEKEIKHSFYMEHKYKSNNKMKFDIIKEALDKNNSGASEIISNVITNLKEYKAGELSDITHKYEPWKSAKAWGEELELKLVKDDQDFKTWLSKNRLL</sequence>
<dbReference type="Pfam" id="PF13274">
    <property type="entry name" value="SocA_Panacea"/>
    <property type="match status" value="1"/>
</dbReference>
<gene>
    <name evidence="2" type="ORF">EPJ70_02695</name>
</gene>
<dbReference type="RefSeq" id="WP_147525963.1">
    <property type="nucleotide sequence ID" value="NZ_SAYG01000006.1"/>
</dbReference>
<dbReference type="Proteomes" id="UP000324574">
    <property type="component" value="Unassembled WGS sequence"/>
</dbReference>
<dbReference type="InterPro" id="IPR025272">
    <property type="entry name" value="SocA_Panacea"/>
</dbReference>
<name>A0A5C8F7Y2_9SPIR</name>